<evidence type="ECO:0000256" key="7">
    <source>
        <dbReference type="SAM" id="Phobius"/>
    </source>
</evidence>
<evidence type="ECO:0000256" key="3">
    <source>
        <dbReference type="ARBA" id="ARBA00022475"/>
    </source>
</evidence>
<evidence type="ECO:0000256" key="2">
    <source>
        <dbReference type="ARBA" id="ARBA00010442"/>
    </source>
</evidence>
<proteinExistence type="inferred from homology"/>
<evidence type="ECO:0000256" key="4">
    <source>
        <dbReference type="ARBA" id="ARBA00022692"/>
    </source>
</evidence>
<reference evidence="9" key="1">
    <citation type="submission" date="2018-06" db="EMBL/GenBank/DDBJ databases">
        <authorList>
            <person name="Zhirakovskaya E."/>
        </authorList>
    </citation>
    <scope>NUCLEOTIDE SEQUENCE</scope>
</reference>
<dbReference type="InterPro" id="IPR050790">
    <property type="entry name" value="ExbB/TolQ_transport"/>
</dbReference>
<dbReference type="PANTHER" id="PTHR30625">
    <property type="entry name" value="PROTEIN TOLQ"/>
    <property type="match status" value="1"/>
</dbReference>
<accession>A0A3B1BAW1</accession>
<dbReference type="GO" id="GO:0017038">
    <property type="term" value="P:protein import"/>
    <property type="evidence" value="ECO:0007669"/>
    <property type="project" value="TreeGrafter"/>
</dbReference>
<evidence type="ECO:0000259" key="8">
    <source>
        <dbReference type="Pfam" id="PF01618"/>
    </source>
</evidence>
<protein>
    <submittedName>
        <fullName evidence="9">MotA/TolQ/ExbB proton channel family protein</fullName>
    </submittedName>
</protein>
<dbReference type="InterPro" id="IPR017270">
    <property type="entry name" value="MotA/TolQ/ExbB-rel"/>
</dbReference>
<dbReference type="PANTHER" id="PTHR30625:SF11">
    <property type="entry name" value="MOTA_TOLQ_EXBB PROTON CHANNEL DOMAIN-CONTAINING PROTEIN"/>
    <property type="match status" value="1"/>
</dbReference>
<gene>
    <name evidence="9" type="ORF">MNBD_GAMMA26-2510</name>
</gene>
<feature type="transmembrane region" description="Helical" evidence="7">
    <location>
        <begin position="357"/>
        <end position="384"/>
    </location>
</feature>
<comment type="similarity">
    <text evidence="2">Belongs to the ExbB/TolQ family.</text>
</comment>
<evidence type="ECO:0000256" key="1">
    <source>
        <dbReference type="ARBA" id="ARBA00004651"/>
    </source>
</evidence>
<dbReference type="PIRSF" id="PIRSF037714">
    <property type="entry name" value="TolR"/>
    <property type="match status" value="1"/>
</dbReference>
<dbReference type="InterPro" id="IPR002898">
    <property type="entry name" value="MotA_ExbB_proton_chnl"/>
</dbReference>
<keyword evidence="6 7" id="KW-0472">Membrane</keyword>
<evidence type="ECO:0000256" key="6">
    <source>
        <dbReference type="ARBA" id="ARBA00023136"/>
    </source>
</evidence>
<keyword evidence="3" id="KW-1003">Cell membrane</keyword>
<sequence>MSRPSLWLMIAAVWPILLCAEPANHLDQLLLQVQKAQQQETVSRREREKRFLASHADQKEQLSELKVRLAAEHKRSKHLRALFDDNEETLSDMEAELKRQTGDLGEVFGTVRQTAKDLTALISESLVSAQYPERAAWLRTLSESKRLPDVGELERLWYLLQQETVESGMVVRFPSTVIDTDGYASEQKVVRVGLFNALAQGRYLNYQPDTGRFVVLERQPTRAEDQLTAHLGIGEGTGAKLAIDPTRGVLLSLLVQTPDLAERIHQGGIVGYVILVLGGLGLLIVIVRLVYLAVTGWSIRHQLRNLTAPSKKNPLGRILTVAVENPDVDPGNLELQVDEAILRELPRLTRGEGLVKLLAGVAPLLGLLGTVTGMIATFQAITLFGTGDPKMMADGISQALVTTALGLIVAIPLLFMHTLISSRSQALVQILDEQSLGLVAAGREERCSNV</sequence>
<dbReference type="AlphaFoldDB" id="A0A3B1BAW1"/>
<name>A0A3B1BAW1_9ZZZZ</name>
<dbReference type="GO" id="GO:0005886">
    <property type="term" value="C:plasma membrane"/>
    <property type="evidence" value="ECO:0007669"/>
    <property type="project" value="UniProtKB-SubCell"/>
</dbReference>
<organism evidence="9">
    <name type="scientific">hydrothermal vent metagenome</name>
    <dbReference type="NCBI Taxonomy" id="652676"/>
    <lineage>
        <taxon>unclassified sequences</taxon>
        <taxon>metagenomes</taxon>
        <taxon>ecological metagenomes</taxon>
    </lineage>
</organism>
<dbReference type="Pfam" id="PF01618">
    <property type="entry name" value="MotA_ExbB"/>
    <property type="match status" value="1"/>
</dbReference>
<comment type="subcellular location">
    <subcellularLocation>
        <location evidence="1">Cell membrane</location>
        <topology evidence="1">Multi-pass membrane protein</topology>
    </subcellularLocation>
</comment>
<feature type="transmembrane region" description="Helical" evidence="7">
    <location>
        <begin position="396"/>
        <end position="415"/>
    </location>
</feature>
<dbReference type="EMBL" id="UOFX01000085">
    <property type="protein sequence ID" value="VAX11441.1"/>
    <property type="molecule type" value="Genomic_DNA"/>
</dbReference>
<feature type="transmembrane region" description="Helical" evidence="7">
    <location>
        <begin position="269"/>
        <end position="294"/>
    </location>
</feature>
<evidence type="ECO:0000313" key="9">
    <source>
        <dbReference type="EMBL" id="VAX11441.1"/>
    </source>
</evidence>
<keyword evidence="4 7" id="KW-0812">Transmembrane</keyword>
<feature type="domain" description="MotA/TolQ/ExbB proton channel" evidence="8">
    <location>
        <begin position="311"/>
        <end position="432"/>
    </location>
</feature>
<keyword evidence="5 7" id="KW-1133">Transmembrane helix</keyword>
<evidence type="ECO:0000256" key="5">
    <source>
        <dbReference type="ARBA" id="ARBA00022989"/>
    </source>
</evidence>